<gene>
    <name evidence="1" type="ORF">TUEID40_02127</name>
</gene>
<evidence type="ECO:0000313" key="1">
    <source>
        <dbReference type="EMBL" id="VVH80963.1"/>
    </source>
</evidence>
<organism evidence="1">
    <name type="scientific">Pseudomonas aeruginosa</name>
    <dbReference type="NCBI Taxonomy" id="287"/>
    <lineage>
        <taxon>Bacteria</taxon>
        <taxon>Pseudomonadati</taxon>
        <taxon>Pseudomonadota</taxon>
        <taxon>Gammaproteobacteria</taxon>
        <taxon>Pseudomonadales</taxon>
        <taxon>Pseudomonadaceae</taxon>
        <taxon>Pseudomonas</taxon>
    </lineage>
</organism>
<protein>
    <submittedName>
        <fullName evidence="1">Uncharacterized protein</fullName>
    </submittedName>
</protein>
<sequence length="114" mass="12268">MSKHNQISIGTMQNSQLQQDAQHSSQHLDQSTSLVDLKAFLEAFSQDIAKVTDQTTAEALRVDVETIRLQSQSPSPKKGIIKECLGSIKTVLEGTAGNVLGTYLPSVIALIGSM</sequence>
<dbReference type="AlphaFoldDB" id="A0A5E5R0C2"/>
<proteinExistence type="predicted"/>
<dbReference type="EMBL" id="LR700248">
    <property type="protein sequence ID" value="VVH80963.1"/>
    <property type="molecule type" value="Genomic_DNA"/>
</dbReference>
<dbReference type="RefSeq" id="WP_029528611.1">
    <property type="nucleotide sequence ID" value="NZ_CP039749.1"/>
</dbReference>
<accession>A0A5E5R0C2</accession>
<reference evidence="1" key="1">
    <citation type="submission" date="2019-09" db="EMBL/GenBank/DDBJ databases">
        <authorList>
            <person name="Gross C."/>
            <person name="Bohn E."/>
        </authorList>
    </citation>
    <scope>NUCLEOTIDE SEQUENCE</scope>
    <source>
        <strain evidence="1">ID40</strain>
    </source>
</reference>
<name>A0A5E5R0C2_PSEAI</name>